<evidence type="ECO:0000256" key="1">
    <source>
        <dbReference type="SAM" id="MobiDB-lite"/>
    </source>
</evidence>
<name>A0A399NTL3_9MICO</name>
<dbReference type="AlphaFoldDB" id="A0A399NTL3"/>
<proteinExistence type="predicted"/>
<feature type="compositionally biased region" description="Polar residues" evidence="1">
    <location>
        <begin position="1"/>
        <end position="10"/>
    </location>
</feature>
<evidence type="ECO:0000313" key="3">
    <source>
        <dbReference type="Proteomes" id="UP000266634"/>
    </source>
</evidence>
<feature type="compositionally biased region" description="Basic residues" evidence="1">
    <location>
        <begin position="37"/>
        <end position="69"/>
    </location>
</feature>
<reference evidence="2 3" key="1">
    <citation type="submission" date="2018-08" db="EMBL/GenBank/DDBJ databases">
        <title>Genome Sequence of Clavibacter michiganensis Subspecies type strains, and the Atypical Peach-Colored Strains Isolated from Tomato.</title>
        <authorList>
            <person name="Osdaghi E."/>
            <person name="Portier P."/>
            <person name="Briand M."/>
            <person name="Jacques M.-A."/>
        </authorList>
    </citation>
    <scope>NUCLEOTIDE SEQUENCE [LARGE SCALE GENOMIC DNA]</scope>
    <source>
        <strain evidence="2 3">CFBP 6488</strain>
    </source>
</reference>
<evidence type="ECO:0000313" key="2">
    <source>
        <dbReference type="EMBL" id="RII97191.1"/>
    </source>
</evidence>
<gene>
    <name evidence="2" type="ORF">DZF93_20310</name>
</gene>
<comment type="caution">
    <text evidence="2">The sequence shown here is derived from an EMBL/GenBank/DDBJ whole genome shotgun (WGS) entry which is preliminary data.</text>
</comment>
<sequence length="69" mass="8365">MPYQEQSSDAASMHIGDLQPRVASYVHERSTNPRLPARPRHRRPRRRGRPRRMLGSRRGIRRDRRRPRR</sequence>
<organism evidence="2 3">
    <name type="scientific">Clavibacter michiganensis subsp. insidiosus</name>
    <dbReference type="NCBI Taxonomy" id="33014"/>
    <lineage>
        <taxon>Bacteria</taxon>
        <taxon>Bacillati</taxon>
        <taxon>Actinomycetota</taxon>
        <taxon>Actinomycetes</taxon>
        <taxon>Micrococcales</taxon>
        <taxon>Microbacteriaceae</taxon>
        <taxon>Clavibacter</taxon>
    </lineage>
</organism>
<dbReference type="Proteomes" id="UP000266634">
    <property type="component" value="Unassembled WGS sequence"/>
</dbReference>
<accession>A0A399NTL3</accession>
<dbReference type="EMBL" id="QWEA01001680">
    <property type="protein sequence ID" value="RII97191.1"/>
    <property type="molecule type" value="Genomic_DNA"/>
</dbReference>
<feature type="region of interest" description="Disordered" evidence="1">
    <location>
        <begin position="1"/>
        <end position="69"/>
    </location>
</feature>
<feature type="non-terminal residue" evidence="2">
    <location>
        <position position="69"/>
    </location>
</feature>
<protein>
    <submittedName>
        <fullName evidence="2">Uncharacterized protein</fullName>
    </submittedName>
</protein>